<accession>A0ABD2KAL6</accession>
<gene>
    <name evidence="1" type="ORF">niasHS_001889</name>
</gene>
<dbReference type="PANTHER" id="PTHR45871:SF1">
    <property type="entry name" value="PHOSPHATIDYLINOSITOL N-ACETYLGLUCOSAMINYLTRANSFERASE SUBUNIT A"/>
    <property type="match status" value="1"/>
</dbReference>
<reference evidence="1 2" key="1">
    <citation type="submission" date="2024-10" db="EMBL/GenBank/DDBJ databases">
        <authorList>
            <person name="Kim D."/>
        </authorList>
    </citation>
    <scope>NUCLEOTIDE SEQUENCE [LARGE SCALE GENOMIC DNA]</scope>
    <source>
        <strain evidence="1">Taebaek</strain>
    </source>
</reference>
<dbReference type="AlphaFoldDB" id="A0ABD2KAL6"/>
<evidence type="ECO:0000313" key="2">
    <source>
        <dbReference type="Proteomes" id="UP001620645"/>
    </source>
</evidence>
<dbReference type="Proteomes" id="UP001620645">
    <property type="component" value="Unassembled WGS sequence"/>
</dbReference>
<name>A0ABD2KAL6_HETSC</name>
<protein>
    <submittedName>
        <fullName evidence="1">Uncharacterized protein</fullName>
    </submittedName>
</protein>
<proteinExistence type="predicted"/>
<dbReference type="EMBL" id="JBICCN010000037">
    <property type="protein sequence ID" value="KAL3099963.1"/>
    <property type="molecule type" value="Genomic_DNA"/>
</dbReference>
<keyword evidence="2" id="KW-1185">Reference proteome</keyword>
<dbReference type="PANTHER" id="PTHR45871">
    <property type="entry name" value="N-ACETYLGLUCOSAMINYL-PHOSPHATIDYLINOSITOL BIOSYNTHETIC PROTEIN"/>
    <property type="match status" value="1"/>
</dbReference>
<comment type="caution">
    <text evidence="1">The sequence shown here is derived from an EMBL/GenBank/DDBJ whole genome shotgun (WGS) entry which is preliminary data.</text>
</comment>
<evidence type="ECO:0000313" key="1">
    <source>
        <dbReference type="EMBL" id="KAL3099963.1"/>
    </source>
</evidence>
<sequence length="228" mass="25299">MRRIPFHVLPNSNDGLTKVSFCQNSKLSRLQIWKSCCHRLGLNMIFGETPFYAESLVDMFGKIMTEVSSPTNTSNFDSSMVANDFTPCETQPPKYVIVCDFKLYLQTGAGHGGPGFPCVAGHRKRCHPRVKVGLAQDFQGGILAGELPCPLKKHRQVAEMYNWADIAQRTELVYGNSLEEPEGSIDHKLRNLHVVSTRVGGIPEVLPPEFISLVDPNPKGIVHGYFGI</sequence>
<organism evidence="1 2">
    <name type="scientific">Heterodera schachtii</name>
    <name type="common">Sugarbeet cyst nematode worm</name>
    <name type="synonym">Tylenchus schachtii</name>
    <dbReference type="NCBI Taxonomy" id="97005"/>
    <lineage>
        <taxon>Eukaryota</taxon>
        <taxon>Metazoa</taxon>
        <taxon>Ecdysozoa</taxon>
        <taxon>Nematoda</taxon>
        <taxon>Chromadorea</taxon>
        <taxon>Rhabditida</taxon>
        <taxon>Tylenchina</taxon>
        <taxon>Tylenchomorpha</taxon>
        <taxon>Tylenchoidea</taxon>
        <taxon>Heteroderidae</taxon>
        <taxon>Heteroderinae</taxon>
        <taxon>Heterodera</taxon>
    </lineage>
</organism>